<protein>
    <submittedName>
        <fullName evidence="3">Phosphatase PAP2 family protein</fullName>
    </submittedName>
</protein>
<dbReference type="SMART" id="SM00014">
    <property type="entry name" value="acidPPc"/>
    <property type="match status" value="1"/>
</dbReference>
<feature type="transmembrane region" description="Helical" evidence="1">
    <location>
        <begin position="103"/>
        <end position="124"/>
    </location>
</feature>
<keyword evidence="4" id="KW-1185">Reference proteome</keyword>
<dbReference type="RefSeq" id="WP_220586460.1">
    <property type="nucleotide sequence ID" value="NZ_RKLQ01000001.1"/>
</dbReference>
<sequence length="276" mass="30454">MGIVAVFLEVVAVLAFMLTVSLSVVVGPGRLRAALTELPERLRMAARPIGLLVVVLAINSQVRTTGVDLSWLIGFNITQLLFAIEGTVVATLQSAVPGWLTLYFGYVYVYGYAFLLVFPLLAGLVAAERRYLRHTAFAYIINYTIGMCCYLLFVSYGPRNYGIVEPLLFDMLPRFQLLTSQVNANTNVFPSLHTSLSMTVALLAIRDHETFPKWTPVAVFLAVSIVLSTMILGIHWATDVVAGTLLAMFSVWVVSSDRVASLYGRCTSLYGRWRQG</sequence>
<reference evidence="3" key="1">
    <citation type="submission" date="2021-06" db="EMBL/GenBank/DDBJ databases">
        <title>Halomicroarcula sp. F24A a new haloarchaeum isolated from saline soil.</title>
        <authorList>
            <person name="Duran-Viseras A."/>
            <person name="Sanchez-Porro C."/>
            <person name="Ventosa A."/>
        </authorList>
    </citation>
    <scope>NUCLEOTIDE SEQUENCE</scope>
    <source>
        <strain evidence="3">F24A</strain>
    </source>
</reference>
<dbReference type="SUPFAM" id="SSF48317">
    <property type="entry name" value="Acid phosphatase/Vanadium-dependent haloperoxidase"/>
    <property type="match status" value="1"/>
</dbReference>
<comment type="caution">
    <text evidence="3">The sequence shown here is derived from an EMBL/GenBank/DDBJ whole genome shotgun (WGS) entry which is preliminary data.</text>
</comment>
<dbReference type="Pfam" id="PF14378">
    <property type="entry name" value="PAP2_3"/>
    <property type="match status" value="1"/>
</dbReference>
<name>A0A8J8CBB1_9EURY</name>
<keyword evidence="1" id="KW-0472">Membrane</keyword>
<feature type="transmembrane region" description="Helical" evidence="1">
    <location>
        <begin position="69"/>
        <end position="91"/>
    </location>
</feature>
<organism evidence="3 4">
    <name type="scientific">Haloarcula salinisoli</name>
    <dbReference type="NCBI Taxonomy" id="2487746"/>
    <lineage>
        <taxon>Archaea</taxon>
        <taxon>Methanobacteriati</taxon>
        <taxon>Methanobacteriota</taxon>
        <taxon>Stenosarchaea group</taxon>
        <taxon>Halobacteria</taxon>
        <taxon>Halobacteriales</taxon>
        <taxon>Haloarculaceae</taxon>
        <taxon>Haloarcula</taxon>
    </lineage>
</organism>
<dbReference type="Proteomes" id="UP000783863">
    <property type="component" value="Unassembled WGS sequence"/>
</dbReference>
<keyword evidence="1" id="KW-1133">Transmembrane helix</keyword>
<feature type="domain" description="Phosphatidic acid phosphatase type 2/haloperoxidase" evidence="2">
    <location>
        <begin position="145"/>
        <end position="255"/>
    </location>
</feature>
<evidence type="ECO:0000313" key="3">
    <source>
        <dbReference type="EMBL" id="MBX0302215.1"/>
    </source>
</evidence>
<feature type="transmembrane region" description="Helical" evidence="1">
    <location>
        <begin position="45"/>
        <end position="62"/>
    </location>
</feature>
<accession>A0A8J8CBB1</accession>
<dbReference type="InterPro" id="IPR026841">
    <property type="entry name" value="Aur1/Ipt1"/>
</dbReference>
<feature type="transmembrane region" description="Helical" evidence="1">
    <location>
        <begin position="136"/>
        <end position="156"/>
    </location>
</feature>
<dbReference type="InterPro" id="IPR036938">
    <property type="entry name" value="PAP2/HPO_sf"/>
</dbReference>
<proteinExistence type="predicted"/>
<dbReference type="EMBL" id="RKLQ01000001">
    <property type="protein sequence ID" value="MBX0302215.1"/>
    <property type="molecule type" value="Genomic_DNA"/>
</dbReference>
<evidence type="ECO:0000256" key="1">
    <source>
        <dbReference type="SAM" id="Phobius"/>
    </source>
</evidence>
<evidence type="ECO:0000259" key="2">
    <source>
        <dbReference type="SMART" id="SM00014"/>
    </source>
</evidence>
<dbReference type="AlphaFoldDB" id="A0A8J8CBB1"/>
<dbReference type="GO" id="GO:0016020">
    <property type="term" value="C:membrane"/>
    <property type="evidence" value="ECO:0007669"/>
    <property type="project" value="UniProtKB-SubCell"/>
</dbReference>
<dbReference type="InterPro" id="IPR000326">
    <property type="entry name" value="PAP2/HPO"/>
</dbReference>
<gene>
    <name evidence="3" type="ORF">EGD98_00870</name>
</gene>
<dbReference type="Gene3D" id="1.20.144.10">
    <property type="entry name" value="Phosphatidic acid phosphatase type 2/haloperoxidase"/>
    <property type="match status" value="1"/>
</dbReference>
<keyword evidence="1" id="KW-0812">Transmembrane</keyword>
<evidence type="ECO:0000313" key="4">
    <source>
        <dbReference type="Proteomes" id="UP000783863"/>
    </source>
</evidence>
<feature type="transmembrane region" description="Helical" evidence="1">
    <location>
        <begin position="217"/>
        <end position="237"/>
    </location>
</feature>
<feature type="transmembrane region" description="Helical" evidence="1">
    <location>
        <begin position="7"/>
        <end position="25"/>
    </location>
</feature>